<dbReference type="NCBIfam" id="TIGR04183">
    <property type="entry name" value="Por_Secre_tail"/>
    <property type="match status" value="1"/>
</dbReference>
<evidence type="ECO:0008006" key="7">
    <source>
        <dbReference type="Google" id="ProtNLM"/>
    </source>
</evidence>
<dbReference type="InterPro" id="IPR026444">
    <property type="entry name" value="Secre_tail"/>
</dbReference>
<feature type="domain" description="DUF7452" evidence="4">
    <location>
        <begin position="150"/>
        <end position="263"/>
    </location>
</feature>
<evidence type="ECO:0000313" key="6">
    <source>
        <dbReference type="Proteomes" id="UP001549146"/>
    </source>
</evidence>
<sequence length="348" mass="39471">MKKLLLIQLFIISSIVLGQSKMYVHTATTDNIVGWSTRLDHPDLNGNPNAAILIAHSWNGDGAPGVYNDNVSGVHYDGSVWWIYNEDTYDLVVGSKYNVFIGDPDNLFIHQITHDNLIDDYSTILPEGYADEFLFFTNKYNVYNNHRFSWDLVGERRYLYNPAFTLIPINARFHVYEPMTELLYTHVTTSATIVNNYTLIDHPELNNNPTATFLFCHFYGLNGEDTEVNINKNLGVWYNGSRWSIYTEDQSPMPVGLVFDILIADNEMSTNDPVSEMKFTVYPNPVVNVLNVDADFPIEKIEIMDLTGQILKNSSDVTSIDMSDLPKGVYIVHVSSANSKSSKKVIKK</sequence>
<feature type="domain" description="Secretion system C-terminal sorting" evidence="3">
    <location>
        <begin position="281"/>
        <end position="346"/>
    </location>
</feature>
<proteinExistence type="predicted"/>
<evidence type="ECO:0000259" key="4">
    <source>
        <dbReference type="Pfam" id="PF24249"/>
    </source>
</evidence>
<dbReference type="Proteomes" id="UP001549146">
    <property type="component" value="Unassembled WGS sequence"/>
</dbReference>
<dbReference type="InterPro" id="IPR055875">
    <property type="entry name" value="DUF7452"/>
</dbReference>
<evidence type="ECO:0000256" key="1">
    <source>
        <dbReference type="ARBA" id="ARBA00022729"/>
    </source>
</evidence>
<dbReference type="RefSeq" id="WP_354508039.1">
    <property type="nucleotide sequence ID" value="NZ_JBEPMO010000005.1"/>
</dbReference>
<evidence type="ECO:0000256" key="2">
    <source>
        <dbReference type="SAM" id="SignalP"/>
    </source>
</evidence>
<keyword evidence="1 2" id="KW-0732">Signal</keyword>
<feature type="chain" id="PRO_5045139170" description="Por secretion system C-terminal sorting domain-containing protein" evidence="2">
    <location>
        <begin position="19"/>
        <end position="348"/>
    </location>
</feature>
<evidence type="ECO:0000313" key="5">
    <source>
        <dbReference type="EMBL" id="MET3731611.1"/>
    </source>
</evidence>
<feature type="domain" description="DUF7452" evidence="4">
    <location>
        <begin position="18"/>
        <end position="101"/>
    </location>
</feature>
<dbReference type="Pfam" id="PF24249">
    <property type="entry name" value="DUF7452"/>
    <property type="match status" value="2"/>
</dbReference>
<evidence type="ECO:0000259" key="3">
    <source>
        <dbReference type="Pfam" id="PF18962"/>
    </source>
</evidence>
<feature type="signal peptide" evidence="2">
    <location>
        <begin position="1"/>
        <end position="18"/>
    </location>
</feature>
<protein>
    <recommendedName>
        <fullName evidence="7">Por secretion system C-terminal sorting domain-containing protein</fullName>
    </recommendedName>
</protein>
<organism evidence="5 6">
    <name type="scientific">Moheibacter stercoris</name>
    <dbReference type="NCBI Taxonomy" id="1628251"/>
    <lineage>
        <taxon>Bacteria</taxon>
        <taxon>Pseudomonadati</taxon>
        <taxon>Bacteroidota</taxon>
        <taxon>Flavobacteriia</taxon>
        <taxon>Flavobacteriales</taxon>
        <taxon>Weeksellaceae</taxon>
        <taxon>Moheibacter</taxon>
    </lineage>
</organism>
<name>A0ABV2LT62_9FLAO</name>
<gene>
    <name evidence="5" type="ORF">ABID46_001185</name>
</gene>
<reference evidence="5 6" key="1">
    <citation type="submission" date="2024-06" db="EMBL/GenBank/DDBJ databases">
        <title>Genomic Encyclopedia of Type Strains, Phase IV (KMG-IV): sequencing the most valuable type-strain genomes for metagenomic binning, comparative biology and taxonomic classification.</title>
        <authorList>
            <person name="Goeker M."/>
        </authorList>
    </citation>
    <scope>NUCLEOTIDE SEQUENCE [LARGE SCALE GENOMIC DNA]</scope>
    <source>
        <strain evidence="5 6">DSM 29388</strain>
    </source>
</reference>
<dbReference type="EMBL" id="JBEPMO010000005">
    <property type="protein sequence ID" value="MET3731611.1"/>
    <property type="molecule type" value="Genomic_DNA"/>
</dbReference>
<accession>A0ABV2LT62</accession>
<dbReference type="Pfam" id="PF18962">
    <property type="entry name" value="Por_Secre_tail"/>
    <property type="match status" value="1"/>
</dbReference>
<keyword evidence="6" id="KW-1185">Reference proteome</keyword>
<comment type="caution">
    <text evidence="5">The sequence shown here is derived from an EMBL/GenBank/DDBJ whole genome shotgun (WGS) entry which is preliminary data.</text>
</comment>